<dbReference type="GO" id="GO:0016746">
    <property type="term" value="F:acyltransferase activity"/>
    <property type="evidence" value="ECO:0007669"/>
    <property type="project" value="UniProtKB-KW"/>
</dbReference>
<keyword evidence="5 8" id="KW-0472">Membrane</keyword>
<evidence type="ECO:0000256" key="5">
    <source>
        <dbReference type="ARBA" id="ARBA00023136"/>
    </source>
</evidence>
<dbReference type="Pfam" id="PF03062">
    <property type="entry name" value="MBOAT"/>
    <property type="match status" value="1"/>
</dbReference>
<evidence type="ECO:0000256" key="1">
    <source>
        <dbReference type="ARBA" id="ARBA00004477"/>
    </source>
</evidence>
<sequence length="557" mass="63488">MGILISYERLEDNQLRVSFVTCQVLALLLSLVFRYVLSAGRVGVTARHVFAVVVGVYMAYFCHRWQVIHFFIQSTVCYIIILSSKPSNMHKYVFIFSMMYLTLCHIYRTYYNFGTYTLDFTGPLMIMTQKVTSLSCALHDGLYRDDSSLSPDQRKQAVRRIPSPLEYYSYMFYFVGVLAGPLTYYSDFKAWMEGTNLKPLIRIDEQGNEVVVIKEPSALGVVLKKATTAAFFGLTMLYVGPLFSARGNVDDLIIAAPLLTRFGYLHLSIMMARTKYYFAWTLADAVANAAGLGFNGYDKNGNPRWDLISNLNILKIEFATSLKMLIDNWNIQTSLWLKRVCYDRAPYQPILMVYILSATWHGFYPGYYFTFLGGAILTPAFRKMRQHLRHRFQGTARLRQSYDIITFTSTHFFLNYHVLPFVLLDWEPTITFYRSLYFAIHIAVALVAVLLPYRKQSRPSNEVAIAKTNGVTPDMNGKVAADRERNGTKTNNNKVENGVGGHRIQNGTITARRINLITDSAQKFGLGERITNGMKGFSHANYNGAKFAVSYVQKKES</sequence>
<feature type="transmembrane region" description="Helical" evidence="8">
    <location>
        <begin position="362"/>
        <end position="381"/>
    </location>
</feature>
<proteinExistence type="predicted"/>
<keyword evidence="2" id="KW-0808">Transferase</keyword>
<feature type="region of interest" description="Disordered" evidence="7">
    <location>
        <begin position="474"/>
        <end position="502"/>
    </location>
</feature>
<feature type="transmembrane region" description="Helical" evidence="8">
    <location>
        <begin position="44"/>
        <end position="61"/>
    </location>
</feature>
<keyword evidence="3 8" id="KW-0812">Transmembrane</keyword>
<name>A0A8J9Z6Q5_BRALA</name>
<evidence type="ECO:0000313" key="9">
    <source>
        <dbReference type="EMBL" id="CAH1248223.1"/>
    </source>
</evidence>
<feature type="transmembrane region" description="Helical" evidence="8">
    <location>
        <begin position="92"/>
        <end position="110"/>
    </location>
</feature>
<dbReference type="PANTHER" id="PTHR13906:SF4">
    <property type="entry name" value="LYSOPHOSPHOLIPID ACYLTRANSFERASE 6"/>
    <property type="match status" value="1"/>
</dbReference>
<evidence type="ECO:0000256" key="8">
    <source>
        <dbReference type="SAM" id="Phobius"/>
    </source>
</evidence>
<dbReference type="GO" id="GO:0030258">
    <property type="term" value="P:lipid modification"/>
    <property type="evidence" value="ECO:0007669"/>
    <property type="project" value="TreeGrafter"/>
</dbReference>
<feature type="transmembrane region" description="Helical" evidence="8">
    <location>
        <begin position="402"/>
        <end position="423"/>
    </location>
</feature>
<keyword evidence="10" id="KW-1185">Reference proteome</keyword>
<reference evidence="9" key="1">
    <citation type="submission" date="2022-01" db="EMBL/GenBank/DDBJ databases">
        <authorList>
            <person name="Braso-Vives M."/>
        </authorList>
    </citation>
    <scope>NUCLEOTIDE SEQUENCE</scope>
</reference>
<evidence type="ECO:0000256" key="3">
    <source>
        <dbReference type="ARBA" id="ARBA00022692"/>
    </source>
</evidence>
<feature type="transmembrane region" description="Helical" evidence="8">
    <location>
        <begin position="435"/>
        <end position="453"/>
    </location>
</feature>
<accession>A0A8J9Z6Q5</accession>
<comment type="subcellular location">
    <subcellularLocation>
        <location evidence="1">Endoplasmic reticulum membrane</location>
        <topology evidence="1">Multi-pass membrane protein</topology>
    </subcellularLocation>
</comment>
<evidence type="ECO:0000313" key="10">
    <source>
        <dbReference type="Proteomes" id="UP000838412"/>
    </source>
</evidence>
<dbReference type="PANTHER" id="PTHR13906">
    <property type="entry name" value="PORCUPINE"/>
    <property type="match status" value="1"/>
</dbReference>
<evidence type="ECO:0000256" key="6">
    <source>
        <dbReference type="ARBA" id="ARBA00023315"/>
    </source>
</evidence>
<keyword evidence="4 8" id="KW-1133">Transmembrane helix</keyword>
<evidence type="ECO:0000256" key="2">
    <source>
        <dbReference type="ARBA" id="ARBA00022679"/>
    </source>
</evidence>
<dbReference type="EMBL" id="OV696701">
    <property type="protein sequence ID" value="CAH1248223.1"/>
    <property type="molecule type" value="Genomic_DNA"/>
</dbReference>
<dbReference type="InterPro" id="IPR004299">
    <property type="entry name" value="MBOAT_fam"/>
</dbReference>
<evidence type="ECO:0000256" key="7">
    <source>
        <dbReference type="SAM" id="MobiDB-lite"/>
    </source>
</evidence>
<feature type="transmembrane region" description="Helical" evidence="8">
    <location>
        <begin position="17"/>
        <end position="37"/>
    </location>
</feature>
<keyword evidence="6" id="KW-0012">Acyltransferase</keyword>
<organism evidence="9 10">
    <name type="scientific">Branchiostoma lanceolatum</name>
    <name type="common">Common lancelet</name>
    <name type="synonym">Amphioxus lanceolatum</name>
    <dbReference type="NCBI Taxonomy" id="7740"/>
    <lineage>
        <taxon>Eukaryota</taxon>
        <taxon>Metazoa</taxon>
        <taxon>Chordata</taxon>
        <taxon>Cephalochordata</taxon>
        <taxon>Leptocardii</taxon>
        <taxon>Amphioxiformes</taxon>
        <taxon>Branchiostomatidae</taxon>
        <taxon>Branchiostoma</taxon>
    </lineage>
</organism>
<feature type="transmembrane region" description="Helical" evidence="8">
    <location>
        <begin position="167"/>
        <end position="185"/>
    </location>
</feature>
<dbReference type="OrthoDB" id="286734at2759"/>
<dbReference type="GO" id="GO:0005789">
    <property type="term" value="C:endoplasmic reticulum membrane"/>
    <property type="evidence" value="ECO:0007669"/>
    <property type="project" value="UniProtKB-SubCell"/>
</dbReference>
<evidence type="ECO:0000256" key="4">
    <source>
        <dbReference type="ARBA" id="ARBA00022989"/>
    </source>
</evidence>
<dbReference type="Proteomes" id="UP000838412">
    <property type="component" value="Chromosome 16"/>
</dbReference>
<dbReference type="AlphaFoldDB" id="A0A8J9Z6Q5"/>
<dbReference type="InterPro" id="IPR049941">
    <property type="entry name" value="LPLAT_7/PORCN-like"/>
</dbReference>
<gene>
    <name evidence="9" type="primary">MBOAT2</name>
    <name evidence="9" type="ORF">BLAG_LOCUS9621</name>
</gene>
<protein>
    <submittedName>
        <fullName evidence="9">MBOAT2 protein</fullName>
    </submittedName>
</protein>